<comment type="caution">
    <text evidence="8">The sequence shown here is derived from an EMBL/GenBank/DDBJ whole genome shotgun (WGS) entry which is preliminary data.</text>
</comment>
<comment type="subcellular location">
    <subcellularLocation>
        <location evidence="1">Cell membrane</location>
        <topology evidence="1">Multi-pass membrane protein</topology>
    </subcellularLocation>
</comment>
<keyword evidence="5 6" id="KW-0472">Membrane</keyword>
<feature type="transmembrane region" description="Helical" evidence="6">
    <location>
        <begin position="164"/>
        <end position="182"/>
    </location>
</feature>
<keyword evidence="4 6" id="KW-1133">Transmembrane helix</keyword>
<proteinExistence type="predicted"/>
<evidence type="ECO:0000313" key="8">
    <source>
        <dbReference type="EMBL" id="NLP83488.1"/>
    </source>
</evidence>
<sequence>MPDRRALSSARLLAVRARARSGLLASAAATVAVAIATVCLVLAWLARAVAVAGDPPPPGVPAEEVAAQVEAGATALASASPALVLLVVLLAGTAVAQLAGLIAAAREHETAAIRARGFSRAQAWLADAAEGVAPALAGAVAGVILAVVVSLLAGAAVADVLAQWLWATGTALALAAVFAVALRRGERRRTSARGARTTAAALVVLVLLASALVVWQLPLARGAGFDPIVAVAPAVVLMAGAIVALAVFGAAAVAWSRPAAAAAGLEPGYPARQVARRIPIYAAAVVLVALTVAQAVFTSAYGATWQTMTTDSAAVRAGADLRVDTAPQTVDSEDVAVSSDVEGVDAAASALVTPVEIGSTEAQLVAVPSEAIEPVVASAGGLIDKEALAAAVTAGGTEVVASEPVPLGDAATGLAVTATLMSSSQTVGAVSLHALLLDGTGTPEAVSLEGELAVDGEGTVTLAADAELPAGAAPWRLAALLASSGPSMAGAEVVVTIAGIEAVGAGPLEIAGQTVLDGGGDDAVVWLGDGGVLADAPAIEDAALPPVAAVVTSALASRLGIGVGDPVEFRYAGTGRQGGAVVSSVVAAVPGATSELALFVPMETLLISQLQRGTSIVPPGSVWAAGDPSADDELSAALRDRPVTTSAPGVTASVVGALVPGWWIATAGSAVLSLVAAFAIVQTLAIARRRELGVLRALGVGHRRQARMRAAELGGVFGAAVLLGAAAGGLVSWLIVPELVRAVTPGILSIVGGVTIAWVPLAAAVAALVAGLAVIVAAAAAGVGRAARSATVGEESR</sequence>
<feature type="transmembrane region" description="Helical" evidence="6">
    <location>
        <begin position="662"/>
        <end position="687"/>
    </location>
</feature>
<feature type="transmembrane region" description="Helical" evidence="6">
    <location>
        <begin position="228"/>
        <end position="255"/>
    </location>
</feature>
<feature type="transmembrane region" description="Helical" evidence="6">
    <location>
        <begin position="713"/>
        <end position="736"/>
    </location>
</feature>
<reference evidence="8 9" key="1">
    <citation type="submission" date="2020-04" db="EMBL/GenBank/DDBJ databases">
        <title>CFH 90308 Microbacterium sp.</title>
        <authorList>
            <person name="Nie G."/>
            <person name="Ming H."/>
            <person name="Xia T."/>
        </authorList>
    </citation>
    <scope>NUCLEOTIDE SEQUENCE [LARGE SCALE GENOMIC DNA]</scope>
    <source>
        <strain evidence="8 9">CFH 90308</strain>
    </source>
</reference>
<feature type="transmembrane region" description="Helical" evidence="6">
    <location>
        <begin position="756"/>
        <end position="781"/>
    </location>
</feature>
<gene>
    <name evidence="8" type="ORF">HF576_06505</name>
</gene>
<evidence type="ECO:0000256" key="6">
    <source>
        <dbReference type="SAM" id="Phobius"/>
    </source>
</evidence>
<evidence type="ECO:0000256" key="3">
    <source>
        <dbReference type="ARBA" id="ARBA00022692"/>
    </source>
</evidence>
<evidence type="ECO:0000256" key="5">
    <source>
        <dbReference type="ARBA" id="ARBA00023136"/>
    </source>
</evidence>
<keyword evidence="9" id="KW-1185">Reference proteome</keyword>
<feature type="domain" description="ABC3 transporter permease C-terminal" evidence="7">
    <location>
        <begin position="664"/>
        <end position="777"/>
    </location>
</feature>
<dbReference type="EMBL" id="JABACI010000001">
    <property type="protein sequence ID" value="NLP83488.1"/>
    <property type="molecule type" value="Genomic_DNA"/>
</dbReference>
<feature type="transmembrane region" description="Helical" evidence="6">
    <location>
        <begin position="125"/>
        <end position="158"/>
    </location>
</feature>
<name>A0ABX1K906_9MICO</name>
<evidence type="ECO:0000256" key="2">
    <source>
        <dbReference type="ARBA" id="ARBA00022475"/>
    </source>
</evidence>
<accession>A0ABX1K906</accession>
<keyword evidence="2" id="KW-1003">Cell membrane</keyword>
<evidence type="ECO:0000259" key="7">
    <source>
        <dbReference type="Pfam" id="PF02687"/>
    </source>
</evidence>
<dbReference type="Proteomes" id="UP001429745">
    <property type="component" value="Unassembled WGS sequence"/>
</dbReference>
<dbReference type="InterPro" id="IPR003838">
    <property type="entry name" value="ABC3_permease_C"/>
</dbReference>
<feature type="transmembrane region" description="Helical" evidence="6">
    <location>
        <begin position="194"/>
        <end position="216"/>
    </location>
</feature>
<evidence type="ECO:0000256" key="4">
    <source>
        <dbReference type="ARBA" id="ARBA00022989"/>
    </source>
</evidence>
<keyword evidence="3 6" id="KW-0812">Transmembrane</keyword>
<organism evidence="8 9">
    <name type="scientific">Microbacterium salsuginis</name>
    <dbReference type="NCBI Taxonomy" id="2722803"/>
    <lineage>
        <taxon>Bacteria</taxon>
        <taxon>Bacillati</taxon>
        <taxon>Actinomycetota</taxon>
        <taxon>Actinomycetes</taxon>
        <taxon>Micrococcales</taxon>
        <taxon>Microbacteriaceae</taxon>
        <taxon>Microbacterium</taxon>
    </lineage>
</organism>
<evidence type="ECO:0000256" key="1">
    <source>
        <dbReference type="ARBA" id="ARBA00004651"/>
    </source>
</evidence>
<feature type="transmembrane region" description="Helical" evidence="6">
    <location>
        <begin position="280"/>
        <end position="302"/>
    </location>
</feature>
<dbReference type="Pfam" id="PF02687">
    <property type="entry name" value="FtsX"/>
    <property type="match status" value="1"/>
</dbReference>
<protein>
    <recommendedName>
        <fullName evidence="7">ABC3 transporter permease C-terminal domain-containing protein</fullName>
    </recommendedName>
</protein>
<feature type="transmembrane region" description="Helical" evidence="6">
    <location>
        <begin position="82"/>
        <end position="104"/>
    </location>
</feature>
<dbReference type="RefSeq" id="WP_168911892.1">
    <property type="nucleotide sequence ID" value="NZ_JABACI010000001.1"/>
</dbReference>
<feature type="transmembrane region" description="Helical" evidence="6">
    <location>
        <begin position="21"/>
        <end position="46"/>
    </location>
</feature>
<evidence type="ECO:0000313" key="9">
    <source>
        <dbReference type="Proteomes" id="UP001429745"/>
    </source>
</evidence>